<dbReference type="PANTHER" id="PTHR42685:SF18">
    <property type="entry name" value="DIGERANYLGERANYLGLYCEROPHOSPHOLIPID REDUCTASE"/>
    <property type="match status" value="1"/>
</dbReference>
<dbReference type="Pfam" id="PF01494">
    <property type="entry name" value="FAD_binding_3"/>
    <property type="match status" value="1"/>
</dbReference>
<name>A0ABW0BQS5_9ACTN</name>
<dbReference type="SUPFAM" id="SSF51905">
    <property type="entry name" value="FAD/NAD(P)-binding domain"/>
    <property type="match status" value="1"/>
</dbReference>
<reference evidence="3" key="1">
    <citation type="journal article" date="2019" name="Int. J. Syst. Evol. Microbiol.">
        <title>The Global Catalogue of Microorganisms (GCM) 10K type strain sequencing project: providing services to taxonomists for standard genome sequencing and annotation.</title>
        <authorList>
            <consortium name="The Broad Institute Genomics Platform"/>
            <consortium name="The Broad Institute Genome Sequencing Center for Infectious Disease"/>
            <person name="Wu L."/>
            <person name="Ma J."/>
        </authorList>
    </citation>
    <scope>NUCLEOTIDE SEQUENCE [LARGE SCALE GENOMIC DNA]</scope>
    <source>
        <strain evidence="3">DFY41</strain>
    </source>
</reference>
<feature type="domain" description="FAD-binding" evidence="1">
    <location>
        <begin position="6"/>
        <end position="335"/>
    </location>
</feature>
<dbReference type="PRINTS" id="PR00420">
    <property type="entry name" value="RNGMNOXGNASE"/>
</dbReference>
<dbReference type="EC" id="1.-.-.-" evidence="2"/>
<dbReference type="Proteomes" id="UP001596087">
    <property type="component" value="Unassembled WGS sequence"/>
</dbReference>
<evidence type="ECO:0000313" key="3">
    <source>
        <dbReference type="Proteomes" id="UP001596087"/>
    </source>
</evidence>
<protein>
    <submittedName>
        <fullName evidence="2">NAD(P)/FAD-dependent oxidoreductase</fullName>
        <ecNumber evidence="2">1.-.-.-</ecNumber>
    </submittedName>
</protein>
<dbReference type="Gene3D" id="3.50.50.60">
    <property type="entry name" value="FAD/NAD(P)-binding domain"/>
    <property type="match status" value="1"/>
</dbReference>
<dbReference type="InterPro" id="IPR036188">
    <property type="entry name" value="FAD/NAD-bd_sf"/>
</dbReference>
<dbReference type="GO" id="GO:0016491">
    <property type="term" value="F:oxidoreductase activity"/>
    <property type="evidence" value="ECO:0007669"/>
    <property type="project" value="UniProtKB-KW"/>
</dbReference>
<evidence type="ECO:0000259" key="1">
    <source>
        <dbReference type="Pfam" id="PF01494"/>
    </source>
</evidence>
<dbReference type="EMBL" id="JBHSKD010000027">
    <property type="protein sequence ID" value="MFC5179348.1"/>
    <property type="molecule type" value="Genomic_DNA"/>
</dbReference>
<evidence type="ECO:0000313" key="2">
    <source>
        <dbReference type="EMBL" id="MFC5179348.1"/>
    </source>
</evidence>
<sequence length="388" mass="40149">MSDPDFDAIVVGGRCAGAATAMLLARRGARVLVVDRARRGSDTLSTHALLRPGVVQLHRWGLLPALQATGTPAITTTTFHYGAESTRITLRPVHGTHALYAPRRTVLDPLLLAAAEEAGAEVLAGVAATGLVHDEHGRVRGVELNAAGQRRQVRAATTIGADGMRSLVADAVGAGPSPLGRSAGRCVYGYLDGVVTDGFEWFYGAGLTAGLIPTDAGQTLVFACAPVSAASATRLPSAWPPLLELLDRAWPAGAAMASAAATSGRLRRFRGAPAYRRPAYGPGWALVGDAGYYVDPMSSHGMSQALRDAELLAAALTSAEPTVGLSSYEASRDALSAPIAAAVEAIAAFDWDERTARSRVLAMTSAISDEVDALARLGEPWPGAVPAA</sequence>
<dbReference type="InterPro" id="IPR002938">
    <property type="entry name" value="FAD-bd"/>
</dbReference>
<gene>
    <name evidence="2" type="ORF">ACFPGP_21885</name>
</gene>
<accession>A0ABW0BQS5</accession>
<proteinExistence type="predicted"/>
<organism evidence="2 3">
    <name type="scientific">Nocardioides taihuensis</name>
    <dbReference type="NCBI Taxonomy" id="1835606"/>
    <lineage>
        <taxon>Bacteria</taxon>
        <taxon>Bacillati</taxon>
        <taxon>Actinomycetota</taxon>
        <taxon>Actinomycetes</taxon>
        <taxon>Propionibacteriales</taxon>
        <taxon>Nocardioidaceae</taxon>
        <taxon>Nocardioides</taxon>
    </lineage>
</organism>
<dbReference type="InterPro" id="IPR050407">
    <property type="entry name" value="Geranylgeranyl_reductase"/>
</dbReference>
<dbReference type="PANTHER" id="PTHR42685">
    <property type="entry name" value="GERANYLGERANYL DIPHOSPHATE REDUCTASE"/>
    <property type="match status" value="1"/>
</dbReference>
<keyword evidence="3" id="KW-1185">Reference proteome</keyword>
<comment type="caution">
    <text evidence="2">The sequence shown here is derived from an EMBL/GenBank/DDBJ whole genome shotgun (WGS) entry which is preliminary data.</text>
</comment>
<dbReference type="RefSeq" id="WP_378593407.1">
    <property type="nucleotide sequence ID" value="NZ_JBHSKD010000027.1"/>
</dbReference>
<keyword evidence="2" id="KW-0560">Oxidoreductase</keyword>